<gene>
    <name evidence="1" type="ORF">F2P45_27665</name>
</gene>
<dbReference type="Proteomes" id="UP000609726">
    <property type="component" value="Unassembled WGS sequence"/>
</dbReference>
<dbReference type="InterPro" id="IPR014825">
    <property type="entry name" value="DNA_alkylation"/>
</dbReference>
<keyword evidence="2" id="KW-1185">Reference proteome</keyword>
<sequence>MKHAAIIAELESALAAGASAQLALSLQRYFPEPVRLLGVSNTEVVKIAARAFARHPALSLDDWLALAEHFAQSQAYHEHFILASALVAKVAPGLDDEGRLLERLQSWLESDVSNWAQCDDLCIKPLYIYLKRRPHLLARIYAWGQSDSPWCRRASNVALVKFVGRSENFDLEQMFANCKRLLADGDPYVQKGIGWMLKVASQYELQPVLAFVRKHLSLMERPTLRYAIEKLPAEMRRTFTQAGSVTG</sequence>
<dbReference type="InterPro" id="IPR016024">
    <property type="entry name" value="ARM-type_fold"/>
</dbReference>
<dbReference type="Gene3D" id="1.25.10.90">
    <property type="match status" value="1"/>
</dbReference>
<dbReference type="RefSeq" id="WP_166881449.1">
    <property type="nucleotide sequence ID" value="NZ_WHJH01000052.1"/>
</dbReference>
<organism evidence="1 2">
    <name type="scientific">Massilia mucilaginosa</name>
    <dbReference type="NCBI Taxonomy" id="2609282"/>
    <lineage>
        <taxon>Bacteria</taxon>
        <taxon>Pseudomonadati</taxon>
        <taxon>Pseudomonadota</taxon>
        <taxon>Betaproteobacteria</taxon>
        <taxon>Burkholderiales</taxon>
        <taxon>Oxalobacteraceae</taxon>
        <taxon>Telluria group</taxon>
        <taxon>Massilia</taxon>
    </lineage>
</organism>
<evidence type="ECO:0000313" key="1">
    <source>
        <dbReference type="EMBL" id="NHZ92756.1"/>
    </source>
</evidence>
<dbReference type="PANTHER" id="PTHR34070:SF1">
    <property type="entry name" value="DNA ALKYLATION REPAIR PROTEIN"/>
    <property type="match status" value="1"/>
</dbReference>
<dbReference type="Pfam" id="PF08713">
    <property type="entry name" value="DNA_alkylation"/>
    <property type="match status" value="1"/>
</dbReference>
<name>A0ABX0P1T8_9BURK</name>
<dbReference type="CDD" id="cd06561">
    <property type="entry name" value="AlkD_like"/>
    <property type="match status" value="1"/>
</dbReference>
<dbReference type="EMBL" id="WHJH01000052">
    <property type="protein sequence ID" value="NHZ92756.1"/>
    <property type="molecule type" value="Genomic_DNA"/>
</dbReference>
<reference evidence="1 2" key="1">
    <citation type="submission" date="2019-10" db="EMBL/GenBank/DDBJ databases">
        <title>Taxonomy of Antarctic Massilia spp.: description of Massilia rubra sp. nov., Massilia aquatica sp. nov., Massilia mucilaginosa sp. nov., Massilia frigida sp. nov. isolated from streams, lakes and regoliths.</title>
        <authorList>
            <person name="Holochova P."/>
            <person name="Sedlacek I."/>
            <person name="Kralova S."/>
            <person name="Maslanova I."/>
            <person name="Busse H.-J."/>
            <person name="Stankova E."/>
            <person name="Vrbovska V."/>
            <person name="Kovarovic V."/>
            <person name="Bartak M."/>
            <person name="Svec P."/>
            <person name="Pantucek R."/>
        </authorList>
    </citation>
    <scope>NUCLEOTIDE SEQUENCE [LARGE SCALE GENOMIC DNA]</scope>
    <source>
        <strain evidence="1 2">CCM 8733</strain>
    </source>
</reference>
<accession>A0ABX0P1T8</accession>
<protein>
    <submittedName>
        <fullName evidence="1">DNA alkylation repair protein</fullName>
    </submittedName>
</protein>
<dbReference type="PANTHER" id="PTHR34070">
    <property type="entry name" value="ARMADILLO-TYPE FOLD"/>
    <property type="match status" value="1"/>
</dbReference>
<evidence type="ECO:0000313" key="2">
    <source>
        <dbReference type="Proteomes" id="UP000609726"/>
    </source>
</evidence>
<comment type="caution">
    <text evidence="1">The sequence shown here is derived from an EMBL/GenBank/DDBJ whole genome shotgun (WGS) entry which is preliminary data.</text>
</comment>
<dbReference type="SUPFAM" id="SSF48371">
    <property type="entry name" value="ARM repeat"/>
    <property type="match status" value="1"/>
</dbReference>
<proteinExistence type="predicted"/>